<gene>
    <name evidence="7" type="ORF">J2Z37_001838</name>
</gene>
<keyword evidence="2" id="KW-0378">Hydrolase</keyword>
<dbReference type="InterPro" id="IPR036279">
    <property type="entry name" value="5-3_exonuclease_C_sf"/>
</dbReference>
<keyword evidence="7" id="KW-0269">Exonuclease</keyword>
<dbReference type="Pfam" id="PF02739">
    <property type="entry name" value="5_3_exonuc_N"/>
    <property type="match status" value="1"/>
</dbReference>
<evidence type="ECO:0000259" key="6">
    <source>
        <dbReference type="SMART" id="SM00475"/>
    </source>
</evidence>
<dbReference type="CDD" id="cd09859">
    <property type="entry name" value="PIN_53EXO"/>
    <property type="match status" value="1"/>
</dbReference>
<dbReference type="InterPro" id="IPR038969">
    <property type="entry name" value="FEN"/>
</dbReference>
<dbReference type="Gene3D" id="3.40.50.1010">
    <property type="entry name" value="5'-nuclease"/>
    <property type="match status" value="1"/>
</dbReference>
<evidence type="ECO:0000313" key="7">
    <source>
        <dbReference type="EMBL" id="MBP1931837.1"/>
    </source>
</evidence>
<keyword evidence="3" id="KW-0238">DNA-binding</keyword>
<evidence type="ECO:0000256" key="4">
    <source>
        <dbReference type="ARBA" id="ARBA00049957"/>
    </source>
</evidence>
<dbReference type="InterPro" id="IPR020046">
    <property type="entry name" value="5-3_exonucl_a-hlix_arch_N"/>
</dbReference>
<comment type="function">
    <text evidence="4">5'-3' exonuclease acting preferentially on double-stranded DNA.</text>
</comment>
<evidence type="ECO:0000313" key="8">
    <source>
        <dbReference type="Proteomes" id="UP001519343"/>
    </source>
</evidence>
<dbReference type="GO" id="GO:0004527">
    <property type="term" value="F:exonuclease activity"/>
    <property type="evidence" value="ECO:0007669"/>
    <property type="project" value="UniProtKB-KW"/>
</dbReference>
<protein>
    <recommendedName>
        <fullName evidence="5">5'-3' exonuclease</fullName>
    </recommendedName>
</protein>
<dbReference type="SUPFAM" id="SSF88723">
    <property type="entry name" value="PIN domain-like"/>
    <property type="match status" value="1"/>
</dbReference>
<organism evidence="7 8">
    <name type="scientific">Ammoniphilus resinae</name>
    <dbReference type="NCBI Taxonomy" id="861532"/>
    <lineage>
        <taxon>Bacteria</taxon>
        <taxon>Bacillati</taxon>
        <taxon>Bacillota</taxon>
        <taxon>Bacilli</taxon>
        <taxon>Bacillales</taxon>
        <taxon>Paenibacillaceae</taxon>
        <taxon>Aneurinibacillus group</taxon>
        <taxon>Ammoniphilus</taxon>
    </lineage>
</organism>
<dbReference type="SMART" id="SM00475">
    <property type="entry name" value="53EXOc"/>
    <property type="match status" value="1"/>
</dbReference>
<dbReference type="Gene3D" id="1.10.150.20">
    <property type="entry name" value="5' to 3' exonuclease, C-terminal subdomain"/>
    <property type="match status" value="1"/>
</dbReference>
<evidence type="ECO:0000256" key="2">
    <source>
        <dbReference type="ARBA" id="ARBA00022801"/>
    </source>
</evidence>
<sequence length="446" mass="50860">MKMESQRTYLEEGACKVLLSKSKGIYPLAISIKSLINQLKKKSESFGVETVELTDKGWIKVKLLDQSLSQVEKHSVSHNKRSIQFTMEHGLGISEAICTFKEVESLLMQIKKRQQEATVESVQVEQGTFTIRVKEEAPLRTLPTVTQDQEERFLILDGSNILNRAFYATAYHGTENLMKTSEGLYTNAVYGFVEMLSRFLKQYRPTHLAIAWDVSRDTTFRRSIFPEYKNTRSETDPVLKEQFSTMKELLELMNVSQIQVEGYEADDIIGTLSRKWSKEKKGKCLLASNDRDLLQLLDEQTVQLIKGKSGEREYSLMDFQKDFGILPSQWPCVKGLLGDEGDNLPGCKGVGKVAAAPLIRQFGSLERVFENLEHLGSTNFKRYVKKLQEGKEDALLTKELAIIVDVLDLENIELDDFRVSINEKGMRQGFEKLEFQSLLEKRSLIA</sequence>
<dbReference type="InterPro" id="IPR002421">
    <property type="entry name" value="5-3_exonuclease"/>
</dbReference>
<dbReference type="CDD" id="cd09898">
    <property type="entry name" value="H3TH_53EXO"/>
    <property type="match status" value="1"/>
</dbReference>
<dbReference type="PANTHER" id="PTHR42646">
    <property type="entry name" value="FLAP ENDONUCLEASE XNI"/>
    <property type="match status" value="1"/>
</dbReference>
<reference evidence="7 8" key="1">
    <citation type="submission" date="2021-03" db="EMBL/GenBank/DDBJ databases">
        <title>Genomic Encyclopedia of Type Strains, Phase IV (KMG-IV): sequencing the most valuable type-strain genomes for metagenomic binning, comparative biology and taxonomic classification.</title>
        <authorList>
            <person name="Goeker M."/>
        </authorList>
    </citation>
    <scope>NUCLEOTIDE SEQUENCE [LARGE SCALE GENOMIC DNA]</scope>
    <source>
        <strain evidence="7 8">DSM 24738</strain>
    </source>
</reference>
<evidence type="ECO:0000256" key="5">
    <source>
        <dbReference type="ARBA" id="ARBA00050026"/>
    </source>
</evidence>
<comment type="caution">
    <text evidence="7">The sequence shown here is derived from an EMBL/GenBank/DDBJ whole genome shotgun (WGS) entry which is preliminary data.</text>
</comment>
<dbReference type="InterPro" id="IPR029060">
    <property type="entry name" value="PIN-like_dom_sf"/>
</dbReference>
<dbReference type="SUPFAM" id="SSF47807">
    <property type="entry name" value="5' to 3' exonuclease, C-terminal subdomain"/>
    <property type="match status" value="1"/>
</dbReference>
<dbReference type="PANTHER" id="PTHR42646:SF2">
    <property type="entry name" value="5'-3' EXONUCLEASE FAMILY PROTEIN"/>
    <property type="match status" value="1"/>
</dbReference>
<keyword evidence="8" id="KW-1185">Reference proteome</keyword>
<dbReference type="Proteomes" id="UP001519343">
    <property type="component" value="Unassembled WGS sequence"/>
</dbReference>
<proteinExistence type="predicted"/>
<evidence type="ECO:0000256" key="3">
    <source>
        <dbReference type="ARBA" id="ARBA00023125"/>
    </source>
</evidence>
<dbReference type="Pfam" id="PF01367">
    <property type="entry name" value="5_3_exonuc"/>
    <property type="match status" value="1"/>
</dbReference>
<dbReference type="InterPro" id="IPR008918">
    <property type="entry name" value="HhH2"/>
</dbReference>
<keyword evidence="1" id="KW-0540">Nuclease</keyword>
<feature type="domain" description="5'-3' exonuclease" evidence="6">
    <location>
        <begin position="151"/>
        <end position="420"/>
    </location>
</feature>
<evidence type="ECO:0000256" key="1">
    <source>
        <dbReference type="ARBA" id="ARBA00022722"/>
    </source>
</evidence>
<name>A0ABS4GP50_9BACL</name>
<dbReference type="InterPro" id="IPR020045">
    <property type="entry name" value="DNA_polI_H3TH"/>
</dbReference>
<dbReference type="EMBL" id="JAGGKT010000004">
    <property type="protein sequence ID" value="MBP1931837.1"/>
    <property type="molecule type" value="Genomic_DNA"/>
</dbReference>
<accession>A0ABS4GP50</accession>
<dbReference type="SMART" id="SM00279">
    <property type="entry name" value="HhH2"/>
    <property type="match status" value="1"/>
</dbReference>